<sequence>MKSKYILPVFFVVQIIILKILPFFPEFIERFYSNGLYLKISHFSRIVLGGIPFSVGDCIYFIVIILLIRWFWKNRKTWKLNWKDNLLKALSFLSVLYFLFHFLWAYNYYREPLFKKMKIEKEYSDAELLLFTKKLIAKTNEIQSKITKNDSSKVVFPYSQEQAFKINLNGYEHLAKEHPSFEYQKLSIKKSLFSLPLTYMGFGGYLNPFTNEAQVNDLLPMYNFPTTSSHEMAHQMGYASESECNFIGVLASVKNDNLYYQYSGYSFALRYCLGIWQFKNEKIFKQLKKQTNIGILKNYQESKDFWKKYETLIETGFAVFYDNFLKTNNQKDGMDSYSKFVDLMVNYYKTRKL</sequence>
<accession>A0A941AZ34</accession>
<organism evidence="2 3">
    <name type="scientific">Flavobacterium geliluteum</name>
    <dbReference type="NCBI Taxonomy" id="2816120"/>
    <lineage>
        <taxon>Bacteria</taxon>
        <taxon>Pseudomonadati</taxon>
        <taxon>Bacteroidota</taxon>
        <taxon>Flavobacteriia</taxon>
        <taxon>Flavobacteriales</taxon>
        <taxon>Flavobacteriaceae</taxon>
        <taxon>Flavobacterium</taxon>
    </lineage>
</organism>
<dbReference type="Proteomes" id="UP000675047">
    <property type="component" value="Unassembled WGS sequence"/>
</dbReference>
<evidence type="ECO:0000313" key="2">
    <source>
        <dbReference type="EMBL" id="MBP4138492.1"/>
    </source>
</evidence>
<feature type="transmembrane region" description="Helical" evidence="1">
    <location>
        <begin position="92"/>
        <end position="109"/>
    </location>
</feature>
<keyword evidence="1" id="KW-1133">Transmembrane helix</keyword>
<keyword evidence="1" id="KW-0812">Transmembrane</keyword>
<dbReference type="AlphaFoldDB" id="A0A941AZ34"/>
<evidence type="ECO:0000256" key="1">
    <source>
        <dbReference type="SAM" id="Phobius"/>
    </source>
</evidence>
<gene>
    <name evidence="2" type="ORF">J3495_10365</name>
</gene>
<protein>
    <submittedName>
        <fullName evidence="2">DUF3810 domain-containing protein</fullName>
    </submittedName>
</protein>
<evidence type="ECO:0000313" key="3">
    <source>
        <dbReference type="Proteomes" id="UP000675047"/>
    </source>
</evidence>
<proteinExistence type="predicted"/>
<dbReference type="InterPro" id="IPR024294">
    <property type="entry name" value="DUF3810"/>
</dbReference>
<dbReference type="EMBL" id="JAGFBV010000014">
    <property type="protein sequence ID" value="MBP4138492.1"/>
    <property type="molecule type" value="Genomic_DNA"/>
</dbReference>
<reference evidence="2 3" key="1">
    <citation type="submission" date="2021-03" db="EMBL/GenBank/DDBJ databases">
        <title>Flavobacterium Flabelliformis Sp. Nov. And Flavobacterium Geliluteum Sp. Nov., Two Novel Multidrug Resistant Psychrophilic Species Isolated From Antarctica.</title>
        <authorList>
            <person name="Kralova S."/>
            <person name="Busse H.J."/>
            <person name="Bezdicek M."/>
            <person name="Nykrynova M."/>
            <person name="Kroupova E."/>
            <person name="Krsek D."/>
            <person name="Sedlacek I."/>
        </authorList>
    </citation>
    <scope>NUCLEOTIDE SEQUENCE [LARGE SCALE GENOMIC DNA]</scope>
    <source>
        <strain evidence="2 3">P7388</strain>
    </source>
</reference>
<comment type="caution">
    <text evidence="2">The sequence shown here is derived from an EMBL/GenBank/DDBJ whole genome shotgun (WGS) entry which is preliminary data.</text>
</comment>
<feature type="transmembrane region" description="Helical" evidence="1">
    <location>
        <begin position="6"/>
        <end position="25"/>
    </location>
</feature>
<keyword evidence="3" id="KW-1185">Reference proteome</keyword>
<name>A0A941AZ34_9FLAO</name>
<feature type="transmembrane region" description="Helical" evidence="1">
    <location>
        <begin position="46"/>
        <end position="72"/>
    </location>
</feature>
<keyword evidence="1" id="KW-0472">Membrane</keyword>
<dbReference type="Pfam" id="PF12725">
    <property type="entry name" value="DUF3810"/>
    <property type="match status" value="1"/>
</dbReference>
<dbReference type="RefSeq" id="WP_210666485.1">
    <property type="nucleotide sequence ID" value="NZ_JAGFBV010000014.1"/>
</dbReference>